<comment type="caution">
    <text evidence="2">The sequence shown here is derived from an EMBL/GenBank/DDBJ whole genome shotgun (WGS) entry which is preliminary data.</text>
</comment>
<proteinExistence type="predicted"/>
<organism evidence="2 3">
    <name type="scientific">Dictyobacter kobayashii</name>
    <dbReference type="NCBI Taxonomy" id="2014872"/>
    <lineage>
        <taxon>Bacteria</taxon>
        <taxon>Bacillati</taxon>
        <taxon>Chloroflexota</taxon>
        <taxon>Ktedonobacteria</taxon>
        <taxon>Ktedonobacterales</taxon>
        <taxon>Dictyobacteraceae</taxon>
        <taxon>Dictyobacter</taxon>
    </lineage>
</organism>
<evidence type="ECO:0000313" key="3">
    <source>
        <dbReference type="Proteomes" id="UP000287188"/>
    </source>
</evidence>
<dbReference type="Proteomes" id="UP000287188">
    <property type="component" value="Unassembled WGS sequence"/>
</dbReference>
<feature type="coiled-coil region" evidence="1">
    <location>
        <begin position="142"/>
        <end position="169"/>
    </location>
</feature>
<dbReference type="RefSeq" id="WP_126554840.1">
    <property type="nucleotide sequence ID" value="NZ_BIFS01000002.1"/>
</dbReference>
<protein>
    <recommendedName>
        <fullName evidence="4">DUF3375 domain-containing protein</fullName>
    </recommendedName>
</protein>
<dbReference type="AlphaFoldDB" id="A0A402AT14"/>
<dbReference type="EMBL" id="BIFS01000002">
    <property type="protein sequence ID" value="GCE22225.1"/>
    <property type="molecule type" value="Genomic_DNA"/>
</dbReference>
<keyword evidence="1" id="KW-0175">Coiled coil</keyword>
<evidence type="ECO:0000256" key="1">
    <source>
        <dbReference type="SAM" id="Coils"/>
    </source>
</evidence>
<dbReference type="InterPro" id="IPR021804">
    <property type="entry name" value="DUF3375"/>
</dbReference>
<reference evidence="3" key="1">
    <citation type="submission" date="2018-12" db="EMBL/GenBank/DDBJ databases">
        <title>Tengunoibacter tsumagoiensis gen. nov., sp. nov., Dictyobacter kobayashii sp. nov., D. alpinus sp. nov., and D. joshuensis sp. nov. and description of Dictyobacteraceae fam. nov. within the order Ktedonobacterales isolated from Tengu-no-mugimeshi.</title>
        <authorList>
            <person name="Wang C.M."/>
            <person name="Zheng Y."/>
            <person name="Sakai Y."/>
            <person name="Toyoda A."/>
            <person name="Minakuchi Y."/>
            <person name="Abe K."/>
            <person name="Yokota A."/>
            <person name="Yabe S."/>
        </authorList>
    </citation>
    <scope>NUCLEOTIDE SEQUENCE [LARGE SCALE GENOMIC DNA]</scope>
    <source>
        <strain evidence="3">Uno11</strain>
    </source>
</reference>
<feature type="coiled-coil region" evidence="1">
    <location>
        <begin position="304"/>
        <end position="339"/>
    </location>
</feature>
<evidence type="ECO:0000313" key="2">
    <source>
        <dbReference type="EMBL" id="GCE22225.1"/>
    </source>
</evidence>
<sequence>MDYERLEVDLQHSPAIKLLRADNAALILRFFHQEFKREPHVSLHWSAFVEHLEDELERIHLTAPGRYPRSAQAYVSDWADQQFIRIIAPVPGRSEKPTVELTADAERAIGWLDEMHAQPFVGTESRFLLVVQMLQDIVHKSTEDPQERLAQLEQQRDELQRQIEDIRATGKVDDRYTSTQVRERFFEATALARQLLRDFHLVEDRFREIAHSIQERQLQPDIRKGSLIEYVLDADSELKLSDQGRSFYAFWDFLMAPSQQDIFYTLLDNLRHIPELQPVARADDILRRLPAYLINAGEQVVQSNSRLAEQLRRILDEQARAESRRVRELTTEIKFLARQIGDSLSNEEGFLELEGPPFVSLIMERGLWEPSETIPVEMQPEAGDDDLTEVDFIRLHTQFYVDEAVLCERIESILALRPEVTLAHLLEQFPLDKGLSELLAYCSIAAKSTSHRIDSTQKDVVPLFSSSDGIESPKVVVLPRVLYRRNSDEK</sequence>
<name>A0A402AT14_9CHLR</name>
<dbReference type="OrthoDB" id="138803at2"/>
<dbReference type="Pfam" id="PF11855">
    <property type="entry name" value="DUF3375"/>
    <property type="match status" value="1"/>
</dbReference>
<evidence type="ECO:0008006" key="4">
    <source>
        <dbReference type="Google" id="ProtNLM"/>
    </source>
</evidence>
<keyword evidence="3" id="KW-1185">Reference proteome</keyword>
<accession>A0A402AT14</accession>
<gene>
    <name evidence="2" type="ORF">KDK_60250</name>
</gene>